<dbReference type="Proteomes" id="UP001172159">
    <property type="component" value="Unassembled WGS sequence"/>
</dbReference>
<keyword evidence="1" id="KW-0812">Transmembrane</keyword>
<keyword evidence="3" id="KW-1185">Reference proteome</keyword>
<evidence type="ECO:0000313" key="2">
    <source>
        <dbReference type="EMBL" id="KAK0714368.1"/>
    </source>
</evidence>
<proteinExistence type="predicted"/>
<feature type="transmembrane region" description="Helical" evidence="1">
    <location>
        <begin position="20"/>
        <end position="45"/>
    </location>
</feature>
<keyword evidence="1" id="KW-0472">Membrane</keyword>
<protein>
    <submittedName>
        <fullName evidence="2">Uncharacterized protein</fullName>
    </submittedName>
</protein>
<dbReference type="EMBL" id="JAUKTV010000015">
    <property type="protein sequence ID" value="KAK0714368.1"/>
    <property type="molecule type" value="Genomic_DNA"/>
</dbReference>
<name>A0AA40AEH3_9PEZI</name>
<keyword evidence="1" id="KW-1133">Transmembrane helix</keyword>
<evidence type="ECO:0000313" key="3">
    <source>
        <dbReference type="Proteomes" id="UP001172159"/>
    </source>
</evidence>
<evidence type="ECO:0000256" key="1">
    <source>
        <dbReference type="SAM" id="Phobius"/>
    </source>
</evidence>
<sequence>MLNSQDVYGTVYLRYLVIRHGLSSLCSGWLLMGVVVTIGETRILLEWGPNMSMTAKDLVFVPGQKM</sequence>
<reference evidence="2" key="1">
    <citation type="submission" date="2023-06" db="EMBL/GenBank/DDBJ databases">
        <title>Genome-scale phylogeny and comparative genomics of the fungal order Sordariales.</title>
        <authorList>
            <consortium name="Lawrence Berkeley National Laboratory"/>
            <person name="Hensen N."/>
            <person name="Bonometti L."/>
            <person name="Westerberg I."/>
            <person name="Brannstrom I.O."/>
            <person name="Guillou S."/>
            <person name="Cros-Aarteil S."/>
            <person name="Calhoun S."/>
            <person name="Haridas S."/>
            <person name="Kuo A."/>
            <person name="Mondo S."/>
            <person name="Pangilinan J."/>
            <person name="Riley R."/>
            <person name="Labutti K."/>
            <person name="Andreopoulos B."/>
            <person name="Lipzen A."/>
            <person name="Chen C."/>
            <person name="Yanf M."/>
            <person name="Daum C."/>
            <person name="Ng V."/>
            <person name="Clum A."/>
            <person name="Steindorff A."/>
            <person name="Ohm R."/>
            <person name="Martin F."/>
            <person name="Silar P."/>
            <person name="Natvig D."/>
            <person name="Lalanne C."/>
            <person name="Gautier V."/>
            <person name="Ament-Velasquez S.L."/>
            <person name="Kruys A."/>
            <person name="Hutchinson M.I."/>
            <person name="Powell A.J."/>
            <person name="Barry K."/>
            <person name="Miller A.N."/>
            <person name="Grigoriev I.V."/>
            <person name="Debuchy R."/>
            <person name="Gladieux P."/>
            <person name="Thoren M.H."/>
            <person name="Johannesson H."/>
        </authorList>
    </citation>
    <scope>NUCLEOTIDE SEQUENCE</scope>
    <source>
        <strain evidence="2">CBS 540.89</strain>
    </source>
</reference>
<gene>
    <name evidence="2" type="ORF">B0T21DRAFT_375766</name>
</gene>
<comment type="caution">
    <text evidence="2">The sequence shown here is derived from an EMBL/GenBank/DDBJ whole genome shotgun (WGS) entry which is preliminary data.</text>
</comment>
<dbReference type="AlphaFoldDB" id="A0AA40AEH3"/>
<accession>A0AA40AEH3</accession>
<organism evidence="2 3">
    <name type="scientific">Apiosordaria backusii</name>
    <dbReference type="NCBI Taxonomy" id="314023"/>
    <lineage>
        <taxon>Eukaryota</taxon>
        <taxon>Fungi</taxon>
        <taxon>Dikarya</taxon>
        <taxon>Ascomycota</taxon>
        <taxon>Pezizomycotina</taxon>
        <taxon>Sordariomycetes</taxon>
        <taxon>Sordariomycetidae</taxon>
        <taxon>Sordariales</taxon>
        <taxon>Lasiosphaeriaceae</taxon>
        <taxon>Apiosordaria</taxon>
    </lineage>
</organism>